<name>A0A921NB88_9BACL</name>
<evidence type="ECO:0000256" key="2">
    <source>
        <dbReference type="ARBA" id="ARBA00006295"/>
    </source>
</evidence>
<sequence>MRDTIKQAPNAFFQEDTVRAEDPIMTVRCRQVKPNPFQPRRYFDEQALDELARSIAIHGILQPIIVRKNKQYYEIVAGERRFRASQLAGLQEVPVIVRDFDEKEMMELALLENLQRENLTPIEEAEAYEALIQHLGFTQEQLAERVGKSRPHIANHLRLLKLPQTVRNFVDSGELSMGHGRALAGVKSATQIEQLAQLALAKKLNVRQLEQLVKERAPKNKAKRSTELQAVEAILQESLGTKVTIRRSKKKGTVEIDFYSSEELQQLVDKLLGEE</sequence>
<dbReference type="Gene3D" id="1.10.10.2830">
    <property type="match status" value="1"/>
</dbReference>
<dbReference type="FunFam" id="1.10.10.2830:FF:000001">
    <property type="entry name" value="Chromosome partitioning protein ParB"/>
    <property type="match status" value="1"/>
</dbReference>
<keyword evidence="4" id="KW-0238">DNA-binding</keyword>
<dbReference type="PANTHER" id="PTHR33375:SF1">
    <property type="entry name" value="CHROMOSOME-PARTITIONING PROTEIN PARB-RELATED"/>
    <property type="match status" value="1"/>
</dbReference>
<dbReference type="RefSeq" id="WP_108305904.1">
    <property type="nucleotide sequence ID" value="NZ_QAFW01000002.1"/>
</dbReference>
<dbReference type="GO" id="GO:0005694">
    <property type="term" value="C:chromosome"/>
    <property type="evidence" value="ECO:0007669"/>
    <property type="project" value="TreeGrafter"/>
</dbReference>
<dbReference type="SUPFAM" id="SSF109709">
    <property type="entry name" value="KorB DNA-binding domain-like"/>
    <property type="match status" value="1"/>
</dbReference>
<reference evidence="6" key="1">
    <citation type="journal article" date="2021" name="PeerJ">
        <title>Extensive microbial diversity within the chicken gut microbiome revealed by metagenomics and culture.</title>
        <authorList>
            <person name="Gilroy R."/>
            <person name="Ravi A."/>
            <person name="Getino M."/>
            <person name="Pursley I."/>
            <person name="Horton D.L."/>
            <person name="Alikhan N.F."/>
            <person name="Baker D."/>
            <person name="Gharbi K."/>
            <person name="Hall N."/>
            <person name="Watson M."/>
            <person name="Adriaenssens E.M."/>
            <person name="Foster-Nyarko E."/>
            <person name="Jarju S."/>
            <person name="Secka A."/>
            <person name="Antonio M."/>
            <person name="Oren A."/>
            <person name="Chaudhuri R.R."/>
            <person name="La Ragione R."/>
            <person name="Hildebrand F."/>
            <person name="Pallen M.J."/>
        </authorList>
    </citation>
    <scope>NUCLEOTIDE SEQUENCE</scope>
    <source>
        <strain evidence="6">CHK160-4876</strain>
    </source>
</reference>
<dbReference type="OrthoDB" id="9802051at2"/>
<dbReference type="EMBL" id="DYTV01000025">
    <property type="protein sequence ID" value="HJH10493.1"/>
    <property type="molecule type" value="Genomic_DNA"/>
</dbReference>
<evidence type="ECO:0000256" key="3">
    <source>
        <dbReference type="ARBA" id="ARBA00022829"/>
    </source>
</evidence>
<dbReference type="InterPro" id="IPR004437">
    <property type="entry name" value="ParB/RepB/Spo0J"/>
</dbReference>
<dbReference type="GO" id="GO:0045881">
    <property type="term" value="P:positive regulation of sporulation resulting in formation of a cellular spore"/>
    <property type="evidence" value="ECO:0007669"/>
    <property type="project" value="TreeGrafter"/>
</dbReference>
<dbReference type="SMART" id="SM00470">
    <property type="entry name" value="ParB"/>
    <property type="match status" value="1"/>
</dbReference>
<dbReference type="InterPro" id="IPR041468">
    <property type="entry name" value="HTH_ParB/Spo0J"/>
</dbReference>
<reference evidence="6" key="2">
    <citation type="submission" date="2021-09" db="EMBL/GenBank/DDBJ databases">
        <authorList>
            <person name="Gilroy R."/>
        </authorList>
    </citation>
    <scope>NUCLEOTIDE SEQUENCE</scope>
    <source>
        <strain evidence="6">CHK160-4876</strain>
    </source>
</reference>
<feature type="domain" description="ParB-like N-terminal" evidence="5">
    <location>
        <begin position="25"/>
        <end position="114"/>
    </location>
</feature>
<evidence type="ECO:0000259" key="5">
    <source>
        <dbReference type="SMART" id="SM00470"/>
    </source>
</evidence>
<evidence type="ECO:0000313" key="7">
    <source>
        <dbReference type="Proteomes" id="UP000700212"/>
    </source>
</evidence>
<dbReference type="FunFam" id="3.90.1530.30:FF:000001">
    <property type="entry name" value="Chromosome partitioning protein ParB"/>
    <property type="match status" value="1"/>
</dbReference>
<proteinExistence type="inferred from homology"/>
<dbReference type="SUPFAM" id="SSF110849">
    <property type="entry name" value="ParB/Sulfiredoxin"/>
    <property type="match status" value="1"/>
</dbReference>
<dbReference type="InterPro" id="IPR057240">
    <property type="entry name" value="ParB_dimer_C"/>
</dbReference>
<evidence type="ECO:0000256" key="1">
    <source>
        <dbReference type="ARBA" id="ARBA00004453"/>
    </source>
</evidence>
<gene>
    <name evidence="6" type="ORF">K8V30_02165</name>
</gene>
<comment type="caution">
    <text evidence="6">The sequence shown here is derived from an EMBL/GenBank/DDBJ whole genome shotgun (WGS) entry which is preliminary data.</text>
</comment>
<keyword evidence="3" id="KW-0159">Chromosome partition</keyword>
<evidence type="ECO:0000256" key="4">
    <source>
        <dbReference type="ARBA" id="ARBA00023125"/>
    </source>
</evidence>
<evidence type="ECO:0000313" key="6">
    <source>
        <dbReference type="EMBL" id="HJH10493.1"/>
    </source>
</evidence>
<dbReference type="InterPro" id="IPR036086">
    <property type="entry name" value="ParB/Sulfiredoxin_sf"/>
</dbReference>
<dbReference type="Pfam" id="PF02195">
    <property type="entry name" value="ParB_N"/>
    <property type="match status" value="1"/>
</dbReference>
<dbReference type="NCBIfam" id="TIGR00180">
    <property type="entry name" value="parB_part"/>
    <property type="match status" value="1"/>
</dbReference>
<accession>A0A921NB88</accession>
<dbReference type="GO" id="GO:0009295">
    <property type="term" value="C:nucleoid"/>
    <property type="evidence" value="ECO:0007669"/>
    <property type="project" value="UniProtKB-SubCell"/>
</dbReference>
<dbReference type="Pfam" id="PF17762">
    <property type="entry name" value="HTH_ParB"/>
    <property type="match status" value="1"/>
</dbReference>
<dbReference type="Proteomes" id="UP000700212">
    <property type="component" value="Unassembled WGS sequence"/>
</dbReference>
<comment type="subcellular location">
    <subcellularLocation>
        <location evidence="1">Cytoplasm</location>
        <location evidence="1">Nucleoid</location>
    </subcellularLocation>
</comment>
<dbReference type="Gene3D" id="3.90.1530.30">
    <property type="match status" value="1"/>
</dbReference>
<dbReference type="CDD" id="cd16393">
    <property type="entry name" value="SPO0J_N"/>
    <property type="match status" value="1"/>
</dbReference>
<comment type="similarity">
    <text evidence="2">Belongs to the ParB family.</text>
</comment>
<dbReference type="GO" id="GO:0003677">
    <property type="term" value="F:DNA binding"/>
    <property type="evidence" value="ECO:0007669"/>
    <property type="project" value="UniProtKB-KW"/>
</dbReference>
<dbReference type="AlphaFoldDB" id="A0A921NB88"/>
<organism evidence="6 7">
    <name type="scientific">Metalysinibacillus jejuensis</name>
    <dbReference type="NCBI Taxonomy" id="914327"/>
    <lineage>
        <taxon>Bacteria</taxon>
        <taxon>Bacillati</taxon>
        <taxon>Bacillota</taxon>
        <taxon>Bacilli</taxon>
        <taxon>Bacillales</taxon>
        <taxon>Caryophanaceae</taxon>
        <taxon>Metalysinibacillus</taxon>
    </lineage>
</organism>
<dbReference type="GO" id="GO:0007059">
    <property type="term" value="P:chromosome segregation"/>
    <property type="evidence" value="ECO:0007669"/>
    <property type="project" value="UniProtKB-KW"/>
</dbReference>
<protein>
    <submittedName>
        <fullName evidence="6">ParB/RepB/Spo0J family partition protein</fullName>
    </submittedName>
</protein>
<dbReference type="InterPro" id="IPR050336">
    <property type="entry name" value="Chromosome_partition/occlusion"/>
</dbReference>
<dbReference type="InterPro" id="IPR003115">
    <property type="entry name" value="ParB_N"/>
</dbReference>
<dbReference type="PANTHER" id="PTHR33375">
    <property type="entry name" value="CHROMOSOME-PARTITIONING PROTEIN PARB-RELATED"/>
    <property type="match status" value="1"/>
</dbReference>
<dbReference type="Pfam" id="PF23552">
    <property type="entry name" value="ParB_C"/>
    <property type="match status" value="1"/>
</dbReference>